<evidence type="ECO:0000313" key="2">
    <source>
        <dbReference type="Proteomes" id="UP001524570"/>
    </source>
</evidence>
<reference evidence="1 2" key="1">
    <citation type="submission" date="2022-07" db="EMBL/GenBank/DDBJ databases">
        <title>Methylomonas rivi sp. nov., Methylomonas rosea sp. nov., Methylomonas aureus sp. nov. and Methylomonas subterranea sp. nov., four novel methanotrophs isolated from a freshwater creek and the deep terrestrial subsurface.</title>
        <authorList>
            <person name="Abin C."/>
            <person name="Sankaranarayanan K."/>
            <person name="Garner C."/>
            <person name="Sindelar R."/>
            <person name="Kotary K."/>
            <person name="Garner R."/>
            <person name="Barclay S."/>
            <person name="Lawson P."/>
            <person name="Krumholz L."/>
        </authorList>
    </citation>
    <scope>NUCLEOTIDE SEQUENCE [LARGE SCALE GENOMIC DNA]</scope>
    <source>
        <strain evidence="1 2">WSC-7</strain>
    </source>
</reference>
<accession>A0ABT1TX12</accession>
<proteinExistence type="predicted"/>
<sequence>MAILIKEETSSSGEPSGRFAEAAGLNSILIYKFLKVRKMNNIRKKIILTALTVLLASGTQHAVAASSAQATINWSSLSVQYTDLSGGVNAPQLNWLYGLGTVDTSAYTANPNDFRQDSQFAEDLITALSINSTTTQAQSSALRTSTTLQANAATQASTGSVTDSNEANASAYNYAEFELLGNGSALITVEWTASASGTVGNWDDYAYAAAFINGNFDDGNGNSGSSASSNAYYSSEEGVFNFNGVFSMNIFSDGIHTVSGAINAEAFTAAYSPVSQVPVPNAVWLFTSGLMGVLGVSRRRQSAA</sequence>
<dbReference type="EMBL" id="JANIBL010000067">
    <property type="protein sequence ID" value="MCQ8119323.1"/>
    <property type="molecule type" value="Genomic_DNA"/>
</dbReference>
<organism evidence="1 2">
    <name type="scientific">Methylomonas rosea</name>
    <dbReference type="NCBI Taxonomy" id="2952227"/>
    <lineage>
        <taxon>Bacteria</taxon>
        <taxon>Pseudomonadati</taxon>
        <taxon>Pseudomonadota</taxon>
        <taxon>Gammaproteobacteria</taxon>
        <taxon>Methylococcales</taxon>
        <taxon>Methylococcaceae</taxon>
        <taxon>Methylomonas</taxon>
    </lineage>
</organism>
<comment type="caution">
    <text evidence="1">The sequence shown here is derived from an EMBL/GenBank/DDBJ whole genome shotgun (WGS) entry which is preliminary data.</text>
</comment>
<evidence type="ECO:0000313" key="1">
    <source>
        <dbReference type="EMBL" id="MCQ8119323.1"/>
    </source>
</evidence>
<name>A0ABT1TX12_9GAMM</name>
<dbReference type="RefSeq" id="WP_256608205.1">
    <property type="nucleotide sequence ID" value="NZ_JANIBL010000067.1"/>
</dbReference>
<keyword evidence="2" id="KW-1185">Reference proteome</keyword>
<protein>
    <recommendedName>
        <fullName evidence="3">PEP-CTERM sorting domain-containing protein</fullName>
    </recommendedName>
</protein>
<dbReference type="Proteomes" id="UP001524570">
    <property type="component" value="Unassembled WGS sequence"/>
</dbReference>
<evidence type="ECO:0008006" key="3">
    <source>
        <dbReference type="Google" id="ProtNLM"/>
    </source>
</evidence>
<gene>
    <name evidence="1" type="ORF">NP589_17965</name>
</gene>